<feature type="compositionally biased region" description="Basic and acidic residues" evidence="1">
    <location>
        <begin position="209"/>
        <end position="218"/>
    </location>
</feature>
<feature type="region of interest" description="Disordered" evidence="1">
    <location>
        <begin position="273"/>
        <end position="318"/>
    </location>
</feature>
<keyword evidence="3" id="KW-1185">Reference proteome</keyword>
<feature type="region of interest" description="Disordered" evidence="1">
    <location>
        <begin position="525"/>
        <end position="709"/>
    </location>
</feature>
<reference evidence="2 3" key="1">
    <citation type="submission" date="2021-06" db="EMBL/GenBank/DDBJ databases">
        <title>Caerostris darwini draft genome.</title>
        <authorList>
            <person name="Kono N."/>
            <person name="Arakawa K."/>
        </authorList>
    </citation>
    <scope>NUCLEOTIDE SEQUENCE [LARGE SCALE GENOMIC DNA]</scope>
</reference>
<feature type="compositionally biased region" description="Polar residues" evidence="1">
    <location>
        <begin position="584"/>
        <end position="606"/>
    </location>
</feature>
<evidence type="ECO:0000313" key="3">
    <source>
        <dbReference type="Proteomes" id="UP001054837"/>
    </source>
</evidence>
<feature type="region of interest" description="Disordered" evidence="1">
    <location>
        <begin position="190"/>
        <end position="252"/>
    </location>
</feature>
<feature type="compositionally biased region" description="Basic and acidic residues" evidence="1">
    <location>
        <begin position="610"/>
        <end position="621"/>
    </location>
</feature>
<feature type="compositionally biased region" description="Low complexity" evidence="1">
    <location>
        <begin position="223"/>
        <end position="240"/>
    </location>
</feature>
<sequence length="851" mass="96249">MGMMWVIKLRRESTVVNDCLLPEMDRSNRMNSFLIEETENPRLTTCRSLSLPPTLIPTSDLHDNGYGTYLDMTGARPSELKPHERLLKNFRNSAIEEGGDYYKELLNSLSSDRYVSLLTTGREEEDVQTLLKKGLSRSQQELLDLMQHFKQGESTISNVEAEFQQWRRKHCTSREEQMKRTRKTSAFAFMWKKPKKKDSKNGNGCKQISDAKQEEKVSTRKISNTSASSASSKTSTSTFSSREDTTSSEQKLDEFCTAPTKWVSSYSPSTRRLFQPHYPDLPPPLPSRPPPTPRPLTKPVPLPRKKLPPGVRAESSRIIEEEKSIDIKQDALKPADDEEKNVSIVELCEKYGLQTLGECFISGTCLSREQLNELGKEEPEPVRARDSDGYEIPIRLRFRIQEDLLSIGGIRRSFSWPSNLHKSFEHPEDPPMIPSCKSVDVMNENGDSSRMSCNCDCCYSIHESFSSNIYMSLLDYRRDSLAEGGVSGGLSGSQQELIDLMYAFKRGDQTMSQVEKQFHDWHWRHMKAPPSGDKSKEEKSRKQSSFGLPGLKNLILGKPKKKGTLERKHSEDTETLNRMKKISDASSTSQKRMSYISTSSANSESNEVFRLAKENGRRPEVSADSTPPPYPKRPPPMPPNKPPSGHDLHRTNQHRSPDSSSLRKPIPPPKPKTRLQSMLATLPQSEIPNSNGEPKEDNEDDVRPSSPDYIVPNVHVLPLVARKKFSEARCNRTAEKNVHKFSLQHLAGDSIPRTRFLLDYQPSASRYKELSPPNELALPSQTLELLQKANLLPDAKASMFYIRRSSSYPSLSSLQLKSQPIYLELLNAADETSRSKNLSGNSGSLDAKRNR</sequence>
<evidence type="ECO:0000256" key="1">
    <source>
        <dbReference type="SAM" id="MobiDB-lite"/>
    </source>
</evidence>
<feature type="compositionally biased region" description="Pro residues" evidence="1">
    <location>
        <begin position="626"/>
        <end position="642"/>
    </location>
</feature>
<gene>
    <name evidence="2" type="primary">AVEN_50131_1</name>
    <name evidence="2" type="ORF">CDAR_50781</name>
</gene>
<feature type="compositionally biased region" description="Pro residues" evidence="1">
    <location>
        <begin position="279"/>
        <end position="302"/>
    </location>
</feature>
<accession>A0AAV4U5Q9</accession>
<feature type="compositionally biased region" description="Basic and acidic residues" evidence="1">
    <location>
        <begin position="563"/>
        <end position="583"/>
    </location>
</feature>
<name>A0AAV4U5Q9_9ARAC</name>
<dbReference type="AlphaFoldDB" id="A0AAV4U5Q9"/>
<dbReference type="Proteomes" id="UP001054837">
    <property type="component" value="Unassembled WGS sequence"/>
</dbReference>
<feature type="compositionally biased region" description="Polar residues" evidence="1">
    <location>
        <begin position="674"/>
        <end position="692"/>
    </location>
</feature>
<evidence type="ECO:0000313" key="2">
    <source>
        <dbReference type="EMBL" id="GIY53109.1"/>
    </source>
</evidence>
<dbReference type="EMBL" id="BPLQ01010742">
    <property type="protein sequence ID" value="GIY53109.1"/>
    <property type="molecule type" value="Genomic_DNA"/>
</dbReference>
<organism evidence="2 3">
    <name type="scientific">Caerostris darwini</name>
    <dbReference type="NCBI Taxonomy" id="1538125"/>
    <lineage>
        <taxon>Eukaryota</taxon>
        <taxon>Metazoa</taxon>
        <taxon>Ecdysozoa</taxon>
        <taxon>Arthropoda</taxon>
        <taxon>Chelicerata</taxon>
        <taxon>Arachnida</taxon>
        <taxon>Araneae</taxon>
        <taxon>Araneomorphae</taxon>
        <taxon>Entelegynae</taxon>
        <taxon>Araneoidea</taxon>
        <taxon>Araneidae</taxon>
        <taxon>Caerostris</taxon>
    </lineage>
</organism>
<proteinExistence type="predicted"/>
<comment type="caution">
    <text evidence="2">The sequence shown here is derived from an EMBL/GenBank/DDBJ whole genome shotgun (WGS) entry which is preliminary data.</text>
</comment>
<feature type="compositionally biased region" description="Basic and acidic residues" evidence="1">
    <location>
        <begin position="241"/>
        <end position="252"/>
    </location>
</feature>
<protein>
    <submittedName>
        <fullName evidence="2">DBB domain-containing protein</fullName>
    </submittedName>
</protein>